<evidence type="ECO:0000256" key="1">
    <source>
        <dbReference type="SAM" id="MobiDB-lite"/>
    </source>
</evidence>
<dbReference type="AlphaFoldDB" id="A0A0P1BD65"/>
<feature type="compositionally biased region" description="Low complexity" evidence="1">
    <location>
        <begin position="374"/>
        <end position="392"/>
    </location>
</feature>
<reference evidence="2 3" key="1">
    <citation type="submission" date="2014-09" db="EMBL/GenBank/DDBJ databases">
        <authorList>
            <person name="Magalhaes I.L.F."/>
            <person name="Oliveira U."/>
            <person name="Santos F.R."/>
            <person name="Vidigal T.H.D.A."/>
            <person name="Brescovit A.D."/>
            <person name="Santos A.J."/>
        </authorList>
    </citation>
    <scope>NUCLEOTIDE SEQUENCE [LARGE SCALE GENOMIC DNA]</scope>
</reference>
<feature type="region of interest" description="Disordered" evidence="1">
    <location>
        <begin position="346"/>
        <end position="489"/>
    </location>
</feature>
<feature type="compositionally biased region" description="Low complexity" evidence="1">
    <location>
        <begin position="279"/>
        <end position="291"/>
    </location>
</feature>
<feature type="region of interest" description="Disordered" evidence="1">
    <location>
        <begin position="257"/>
        <end position="291"/>
    </location>
</feature>
<feature type="region of interest" description="Disordered" evidence="1">
    <location>
        <begin position="1"/>
        <end position="48"/>
    </location>
</feature>
<feature type="compositionally biased region" description="Polar residues" evidence="1">
    <location>
        <begin position="347"/>
        <end position="360"/>
    </location>
</feature>
<evidence type="ECO:0000313" key="2">
    <source>
        <dbReference type="EMBL" id="CEH14107.1"/>
    </source>
</evidence>
<feature type="compositionally biased region" description="Polar residues" evidence="1">
    <location>
        <begin position="440"/>
        <end position="460"/>
    </location>
</feature>
<dbReference type="EMBL" id="CCYA01000240">
    <property type="protein sequence ID" value="CEH14107.1"/>
    <property type="molecule type" value="Genomic_DNA"/>
</dbReference>
<keyword evidence="3" id="KW-1185">Reference proteome</keyword>
<organism evidence="2 3">
    <name type="scientific">Ceraceosorus bombacis</name>
    <dbReference type="NCBI Taxonomy" id="401625"/>
    <lineage>
        <taxon>Eukaryota</taxon>
        <taxon>Fungi</taxon>
        <taxon>Dikarya</taxon>
        <taxon>Basidiomycota</taxon>
        <taxon>Ustilaginomycotina</taxon>
        <taxon>Exobasidiomycetes</taxon>
        <taxon>Ceraceosorales</taxon>
        <taxon>Ceraceosoraceae</taxon>
        <taxon>Ceraceosorus</taxon>
    </lineage>
</organism>
<evidence type="ECO:0008006" key="4">
    <source>
        <dbReference type="Google" id="ProtNLM"/>
    </source>
</evidence>
<feature type="compositionally biased region" description="Basic and acidic residues" evidence="1">
    <location>
        <begin position="141"/>
        <end position="157"/>
    </location>
</feature>
<dbReference type="Proteomes" id="UP000054845">
    <property type="component" value="Unassembled WGS sequence"/>
</dbReference>
<feature type="compositionally biased region" description="Low complexity" evidence="1">
    <location>
        <begin position="404"/>
        <end position="421"/>
    </location>
</feature>
<feature type="compositionally biased region" description="Polar residues" evidence="1">
    <location>
        <begin position="173"/>
        <end position="185"/>
    </location>
</feature>
<evidence type="ECO:0000313" key="3">
    <source>
        <dbReference type="Proteomes" id="UP000054845"/>
    </source>
</evidence>
<feature type="compositionally biased region" description="Polar residues" evidence="1">
    <location>
        <begin position="125"/>
        <end position="134"/>
    </location>
</feature>
<protein>
    <recommendedName>
        <fullName evidence="4">BSD domain-containing protein</fullName>
    </recommendedName>
</protein>
<accession>A0A0P1BD65</accession>
<feature type="compositionally biased region" description="Acidic residues" evidence="1">
    <location>
        <begin position="393"/>
        <end position="403"/>
    </location>
</feature>
<feature type="region of interest" description="Disordered" evidence="1">
    <location>
        <begin position="105"/>
        <end position="218"/>
    </location>
</feature>
<feature type="compositionally biased region" description="Polar residues" evidence="1">
    <location>
        <begin position="9"/>
        <end position="42"/>
    </location>
</feature>
<proteinExistence type="predicted"/>
<sequence length="489" mass="51373">MDVTDAHFYSTSSATMSLPATSATDGSSGKGESTSEANQTAQPVGVEPTLEQEVSQLVGSLGSWWSGVSKRSQDTLASARKQIDAQGGLMAMARAEAAKLEAQLNEAQKAAREKAQVPLEASAEGETTSGNTSNKGKGKAKALDDDSEKMDSGRDFDGEQYSEMGETLPIPKGSQSSQAGSTGLGTPNEELFDADSDSARGRADVKDNRLHERTATTDFSQALGSAQAWFTRVQGTLVSEAQPRVLELQKSLASTLSSLSGEGNNVGAKDETREKSDESSTAPLAAPSEALPALTKTFQQALPHLDWKASQDLAKKYYAASENLARDVGKEMSALVGDLVKVVPANEVSQKGDQNGTPQGDSKLARSTPVQPESASSSKSKIGQNSSSQSISDDFDWDAEAEEASAQAQTQAQAQAQAHAQTPKPIKTDTIAPSARKGMSASSSRDSGLQTTTGPQTSSWEAEEHEEDARALAAASTKKEESGEDSDWE</sequence>
<name>A0A0P1BD65_9BASI</name>
<feature type="compositionally biased region" description="Basic and acidic residues" evidence="1">
    <location>
        <begin position="197"/>
        <end position="215"/>
    </location>
</feature>
<feature type="compositionally biased region" description="Basic and acidic residues" evidence="1">
    <location>
        <begin position="268"/>
        <end position="278"/>
    </location>
</feature>
<dbReference type="OrthoDB" id="73788at2759"/>